<feature type="domain" description="Bromo" evidence="7">
    <location>
        <begin position="1024"/>
        <end position="1096"/>
    </location>
</feature>
<dbReference type="SUPFAM" id="SSF47370">
    <property type="entry name" value="Bromodomain"/>
    <property type="match status" value="2"/>
</dbReference>
<dbReference type="CDD" id="cd00200">
    <property type="entry name" value="WD40"/>
    <property type="match status" value="1"/>
</dbReference>
<dbReference type="Proteomes" id="UP000030669">
    <property type="component" value="Unassembled WGS sequence"/>
</dbReference>
<feature type="compositionally biased region" description="Low complexity" evidence="6">
    <location>
        <begin position="1339"/>
        <end position="1351"/>
    </location>
</feature>
<dbReference type="PRINTS" id="PR00503">
    <property type="entry name" value="BROMODOMAIN"/>
</dbReference>
<dbReference type="InterPro" id="IPR038336">
    <property type="entry name" value="NET_sf"/>
</dbReference>
<feature type="region of interest" description="Disordered" evidence="6">
    <location>
        <begin position="920"/>
        <end position="1006"/>
    </location>
</feature>
<dbReference type="InterPro" id="IPR036322">
    <property type="entry name" value="WD40_repeat_dom_sf"/>
</dbReference>
<feature type="compositionally biased region" description="Basic and acidic residues" evidence="6">
    <location>
        <begin position="570"/>
        <end position="580"/>
    </location>
</feature>
<dbReference type="PROSITE" id="PS51525">
    <property type="entry name" value="NET"/>
    <property type="match status" value="1"/>
</dbReference>
<feature type="compositionally biased region" description="Pro residues" evidence="6">
    <location>
        <begin position="670"/>
        <end position="681"/>
    </location>
</feature>
<dbReference type="InterPro" id="IPR036427">
    <property type="entry name" value="Bromodomain-like_sf"/>
</dbReference>
<sequence length="1351" mass="149124">MEDVDVFAAMGISGFGKTATKKTLDPKRFDKMKREEVWSSAIWASNEPSITSGPSQSTNELEEEPEFDPDEMGPPPPPRSSFTHGEELEFDSGGLEYESADAPQFPTTHELVLKDHTKVISALTLDPSGARILSGSHDYDCKLWDFGGMDTRCKPFKTWEPAGTYYVHDVKYSHDGQWFLVISGTLQPKLYDRDGEEHATYIKGDPYIRDMKHTAGHVGEVLSCAWHPKDTQYFITSSADSTIRIWDAENKRKHKSIIVVKSKERGARTKVNACAYSPDGNLISGVCLDGALHIWKTNSNFVRPDMSIEGAHGKSTETGSLIFSVDGRTILTRGGDDTVKLWDLRSFKKPVSSRSGLTTLYPTTNAVFSPDEKYIVTGAGATQKGGPGRLLFLNRESLDTAREIEMETTPVKVTWHTKINQIVTGLSNGSIHVLYSPVTSINGAKLLLNKGPPKKPTIEDMSDALAAPTIITPHALPMYREGDDGRGSKRKREKERMDPRKSKRPELPVTGPGKGGRVGASATQHVVQNLVRNNTRDEDPREALLKYAQLADEDPQWTAGKRLAYLECDKPQSKGGKRPENALSDNTNNQTLSFTNDSVDVVVPSPESPNTPVSHVNGVSSKIDIDGAAVESDARHEPAPTKVEMVDDASTRPLNGSPQAPGTYCESIPINPPKGTPPPPTGELLDDVRMAEESSSNGTLKEHKEEEKVDVEMEGETPTPAPNGDIANSPTSIPTGSSTTAVESHSHRTPDDREEGGERPAKRARKFSDADQASMAHSATPPPVSTNSSVANGTASSRPQGPSTFSAQQYRFCVSTIRTLKKLKDAAPFLKPVDIVALNIPHYPSIIKHPMDFETISNKLAASNPAKPDLNSTSPHYHHADEFIHDVRLIFKNCETFNGPDHVISVMGKRVEAVFDKQIKQMPPPDEPKPTIVKKPSPIPPPAPAASKKKSAVRRPSTSVPAIRRSEESISSRPKREIHPPPPRDLPYADGPKRPRKSRVPRDDRTAEQLKYCSKILTELHRKQYYDIANHFYEPVDWEKLDIPTYPKIIKVPMDMSTMRKKFEAHEYKTARQFYEDFKLMIRNCYTFNPVGTLVNQAGVELDKLFDEKWKGLPPLHEGSDLEDEEEDDTDDERARAIAEMENQIETMKANLAGLKAKPPKEKKKKEKKEKPAPVASSSKAAGRVSKQLSSSKKKSKKAAIPEDDVLSFEQKKDLSETIQKLDGAKLEKVIQIIHEGVPEIRDSTEEIELEIDLLPAAVLTKLYNFVLRPLQRNAAPKRSRTGKGTGTGGLKRKSMDEDVETEKIRQLEERMRLFEQGGAANLGGSGTRADMSDHSSDSSDGSDSSGSDSE</sequence>
<feature type="domain" description="Bromo" evidence="7">
    <location>
        <begin position="821"/>
        <end position="905"/>
    </location>
</feature>
<dbReference type="InterPro" id="IPR015943">
    <property type="entry name" value="WD40/YVTN_repeat-like_dom_sf"/>
</dbReference>
<dbReference type="InterPro" id="IPR001680">
    <property type="entry name" value="WD40_rpt"/>
</dbReference>
<dbReference type="OrthoDB" id="10264376at2759"/>
<feature type="region of interest" description="Disordered" evidence="6">
    <location>
        <begin position="1149"/>
        <end position="1202"/>
    </location>
</feature>
<feature type="domain" description="NET" evidence="8">
    <location>
        <begin position="1197"/>
        <end position="1278"/>
    </location>
</feature>
<evidence type="ECO:0000256" key="4">
    <source>
        <dbReference type="PROSITE-ProRule" id="PRU00035"/>
    </source>
</evidence>
<name>S7S4R8_GLOTA</name>
<dbReference type="PANTHER" id="PTHR16017:SF0">
    <property type="entry name" value="WD REPEAT-CONTAINING PROTEIN 70"/>
    <property type="match status" value="1"/>
</dbReference>
<evidence type="ECO:0000256" key="5">
    <source>
        <dbReference type="PROSITE-ProRule" id="PRU00221"/>
    </source>
</evidence>
<feature type="compositionally biased region" description="Polar residues" evidence="6">
    <location>
        <begin position="583"/>
        <end position="594"/>
    </location>
</feature>
<dbReference type="PROSITE" id="PS50082">
    <property type="entry name" value="WD_REPEATS_2"/>
    <property type="match status" value="3"/>
</dbReference>
<dbReference type="PANTHER" id="PTHR16017">
    <property type="entry name" value="GASTRULATION DEFECTIVE PROTEIN 1-RELATED"/>
    <property type="match status" value="1"/>
</dbReference>
<dbReference type="eggNOG" id="KOG1474">
    <property type="taxonomic scope" value="Eukaryota"/>
</dbReference>
<feature type="region of interest" description="Disordered" evidence="6">
    <location>
        <begin position="570"/>
        <end position="594"/>
    </location>
</feature>
<feature type="compositionally biased region" description="Basic and acidic residues" evidence="6">
    <location>
        <begin position="700"/>
        <end position="711"/>
    </location>
</feature>
<dbReference type="InterPro" id="IPR051858">
    <property type="entry name" value="WD_repeat_GAD-1"/>
</dbReference>
<dbReference type="CDD" id="cd05500">
    <property type="entry name" value="Bromo_BDF1_2_I"/>
    <property type="match status" value="1"/>
</dbReference>
<feature type="compositionally biased region" description="Polar residues" evidence="6">
    <location>
        <begin position="43"/>
        <end position="59"/>
    </location>
</feature>
<dbReference type="InterPro" id="IPR001487">
    <property type="entry name" value="Bromodomain"/>
</dbReference>
<evidence type="ECO:0000256" key="3">
    <source>
        <dbReference type="ARBA" id="ARBA00023117"/>
    </source>
</evidence>
<dbReference type="Pfam" id="PF00400">
    <property type="entry name" value="WD40"/>
    <property type="match status" value="4"/>
</dbReference>
<dbReference type="GO" id="GO:0006325">
    <property type="term" value="P:chromatin organization"/>
    <property type="evidence" value="ECO:0007669"/>
    <property type="project" value="UniProtKB-ARBA"/>
</dbReference>
<dbReference type="Pfam" id="PF17035">
    <property type="entry name" value="BET"/>
    <property type="match status" value="1"/>
</dbReference>
<evidence type="ECO:0000256" key="6">
    <source>
        <dbReference type="SAM" id="MobiDB-lite"/>
    </source>
</evidence>
<feature type="repeat" description="WD" evidence="5">
    <location>
        <begin position="113"/>
        <end position="145"/>
    </location>
</feature>
<evidence type="ECO:0000256" key="1">
    <source>
        <dbReference type="ARBA" id="ARBA00022574"/>
    </source>
</evidence>
<dbReference type="KEGG" id="gtr:GLOTRDRAFT_32793"/>
<feature type="region of interest" description="Disordered" evidence="6">
    <location>
        <begin position="1275"/>
        <end position="1351"/>
    </location>
</feature>
<organism evidence="9 10">
    <name type="scientific">Gloeophyllum trabeum (strain ATCC 11539 / FP-39264 / Madison 617)</name>
    <name type="common">Brown rot fungus</name>
    <dbReference type="NCBI Taxonomy" id="670483"/>
    <lineage>
        <taxon>Eukaryota</taxon>
        <taxon>Fungi</taxon>
        <taxon>Dikarya</taxon>
        <taxon>Basidiomycota</taxon>
        <taxon>Agaricomycotina</taxon>
        <taxon>Agaricomycetes</taxon>
        <taxon>Gloeophyllales</taxon>
        <taxon>Gloeophyllaceae</taxon>
        <taxon>Gloeophyllum</taxon>
    </lineage>
</organism>
<dbReference type="GeneID" id="19305451"/>
<dbReference type="Pfam" id="PF00439">
    <property type="entry name" value="Bromodomain"/>
    <property type="match status" value="2"/>
</dbReference>
<dbReference type="eggNOG" id="KOG0772">
    <property type="taxonomic scope" value="Eukaryota"/>
</dbReference>
<keyword evidence="2" id="KW-0677">Repeat</keyword>
<feature type="compositionally biased region" description="Basic and acidic residues" evidence="6">
    <location>
        <begin position="964"/>
        <end position="979"/>
    </location>
</feature>
<dbReference type="InterPro" id="IPR020472">
    <property type="entry name" value="WD40_PAC1"/>
</dbReference>
<dbReference type="PROSITE" id="PS50014">
    <property type="entry name" value="BROMODOMAIN_2"/>
    <property type="match status" value="2"/>
</dbReference>
<feature type="repeat" description="WD" evidence="5">
    <location>
        <begin position="311"/>
        <end position="352"/>
    </location>
</feature>
<dbReference type="GO" id="GO:0005634">
    <property type="term" value="C:nucleus"/>
    <property type="evidence" value="ECO:0007669"/>
    <property type="project" value="TreeGrafter"/>
</dbReference>
<dbReference type="STRING" id="670483.S7S4R8"/>
<proteinExistence type="predicted"/>
<keyword evidence="10" id="KW-1185">Reference proteome</keyword>
<dbReference type="Gene3D" id="1.20.1270.220">
    <property type="match status" value="1"/>
</dbReference>
<feature type="compositionally biased region" description="Low complexity" evidence="6">
    <location>
        <begin position="729"/>
        <end position="740"/>
    </location>
</feature>
<feature type="region of interest" description="Disordered" evidence="6">
    <location>
        <begin position="649"/>
        <end position="804"/>
    </location>
</feature>
<accession>S7S4R8</accession>
<keyword evidence="3 4" id="KW-0103">Bromodomain</keyword>
<dbReference type="SMART" id="SM00320">
    <property type="entry name" value="WD40"/>
    <property type="match status" value="5"/>
</dbReference>
<evidence type="ECO:0000313" key="10">
    <source>
        <dbReference type="Proteomes" id="UP000030669"/>
    </source>
</evidence>
<dbReference type="InterPro" id="IPR027353">
    <property type="entry name" value="NET_dom"/>
</dbReference>
<dbReference type="EMBL" id="KB469296">
    <property type="protein sequence ID" value="EPQ60919.1"/>
    <property type="molecule type" value="Genomic_DNA"/>
</dbReference>
<dbReference type="RefSeq" id="XP_007860313.1">
    <property type="nucleotide sequence ID" value="XM_007862122.1"/>
</dbReference>
<protein>
    <recommendedName>
        <fullName evidence="11">WD40 repeat-like protein</fullName>
    </recommendedName>
</protein>
<evidence type="ECO:0000259" key="8">
    <source>
        <dbReference type="PROSITE" id="PS51525"/>
    </source>
</evidence>
<evidence type="ECO:0000313" key="9">
    <source>
        <dbReference type="EMBL" id="EPQ60919.1"/>
    </source>
</evidence>
<keyword evidence="1 5" id="KW-0853">WD repeat</keyword>
<feature type="compositionally biased region" description="Basic and acidic residues" evidence="6">
    <location>
        <begin position="744"/>
        <end position="769"/>
    </location>
</feature>
<dbReference type="PROSITE" id="PS50294">
    <property type="entry name" value="WD_REPEATS_REGION"/>
    <property type="match status" value="3"/>
</dbReference>
<dbReference type="Gene3D" id="1.20.920.10">
    <property type="entry name" value="Bromodomain-like"/>
    <property type="match status" value="2"/>
</dbReference>
<feature type="compositionally biased region" description="Low complexity" evidence="6">
    <location>
        <begin position="1173"/>
        <end position="1191"/>
    </location>
</feature>
<feature type="compositionally biased region" description="Basic and acidic residues" evidence="6">
    <location>
        <begin position="494"/>
        <end position="506"/>
    </location>
</feature>
<feature type="region of interest" description="Disordered" evidence="6">
    <location>
        <begin position="472"/>
        <end position="523"/>
    </location>
</feature>
<evidence type="ECO:0008006" key="11">
    <source>
        <dbReference type="Google" id="ProtNLM"/>
    </source>
</evidence>
<evidence type="ECO:0000259" key="7">
    <source>
        <dbReference type="PROSITE" id="PS50014"/>
    </source>
</evidence>
<dbReference type="SUPFAM" id="SSF50978">
    <property type="entry name" value="WD40 repeat-like"/>
    <property type="match status" value="1"/>
</dbReference>
<feature type="compositionally biased region" description="Acidic residues" evidence="6">
    <location>
        <begin position="60"/>
        <end position="71"/>
    </location>
</feature>
<gene>
    <name evidence="9" type="ORF">GLOTRDRAFT_32793</name>
</gene>
<dbReference type="SMART" id="SM00297">
    <property type="entry name" value="BROMO"/>
    <property type="match status" value="2"/>
</dbReference>
<evidence type="ECO:0000256" key="2">
    <source>
        <dbReference type="ARBA" id="ARBA00022737"/>
    </source>
</evidence>
<feature type="region of interest" description="Disordered" evidence="6">
    <location>
        <begin position="43"/>
        <end position="86"/>
    </location>
</feature>
<feature type="compositionally biased region" description="Basic and acidic residues" evidence="6">
    <location>
        <begin position="1294"/>
        <end position="1314"/>
    </location>
</feature>
<dbReference type="HOGENOM" id="CLU_257803_0_0_1"/>
<dbReference type="PRINTS" id="PR00320">
    <property type="entry name" value="GPROTEINBRPT"/>
</dbReference>
<reference evidence="9 10" key="1">
    <citation type="journal article" date="2012" name="Science">
        <title>The Paleozoic origin of enzymatic lignin decomposition reconstructed from 31 fungal genomes.</title>
        <authorList>
            <person name="Floudas D."/>
            <person name="Binder M."/>
            <person name="Riley R."/>
            <person name="Barry K."/>
            <person name="Blanchette R.A."/>
            <person name="Henrissat B."/>
            <person name="Martinez A.T."/>
            <person name="Otillar R."/>
            <person name="Spatafora J.W."/>
            <person name="Yadav J.S."/>
            <person name="Aerts A."/>
            <person name="Benoit I."/>
            <person name="Boyd A."/>
            <person name="Carlson A."/>
            <person name="Copeland A."/>
            <person name="Coutinho P.M."/>
            <person name="de Vries R.P."/>
            <person name="Ferreira P."/>
            <person name="Findley K."/>
            <person name="Foster B."/>
            <person name="Gaskell J."/>
            <person name="Glotzer D."/>
            <person name="Gorecki P."/>
            <person name="Heitman J."/>
            <person name="Hesse C."/>
            <person name="Hori C."/>
            <person name="Igarashi K."/>
            <person name="Jurgens J.A."/>
            <person name="Kallen N."/>
            <person name="Kersten P."/>
            <person name="Kohler A."/>
            <person name="Kuees U."/>
            <person name="Kumar T.K.A."/>
            <person name="Kuo A."/>
            <person name="LaButti K."/>
            <person name="Larrondo L.F."/>
            <person name="Lindquist E."/>
            <person name="Ling A."/>
            <person name="Lombard V."/>
            <person name="Lucas S."/>
            <person name="Lundell T."/>
            <person name="Martin R."/>
            <person name="McLaughlin D.J."/>
            <person name="Morgenstern I."/>
            <person name="Morin E."/>
            <person name="Murat C."/>
            <person name="Nagy L.G."/>
            <person name="Nolan M."/>
            <person name="Ohm R.A."/>
            <person name="Patyshakuliyeva A."/>
            <person name="Rokas A."/>
            <person name="Ruiz-Duenas F.J."/>
            <person name="Sabat G."/>
            <person name="Salamov A."/>
            <person name="Samejima M."/>
            <person name="Schmutz J."/>
            <person name="Slot J.C."/>
            <person name="St John F."/>
            <person name="Stenlid J."/>
            <person name="Sun H."/>
            <person name="Sun S."/>
            <person name="Syed K."/>
            <person name="Tsang A."/>
            <person name="Wiebenga A."/>
            <person name="Young D."/>
            <person name="Pisabarro A."/>
            <person name="Eastwood D.C."/>
            <person name="Martin F."/>
            <person name="Cullen D."/>
            <person name="Grigoriev I.V."/>
            <person name="Hibbett D.S."/>
        </authorList>
    </citation>
    <scope>NUCLEOTIDE SEQUENCE [LARGE SCALE GENOMIC DNA]</scope>
    <source>
        <strain evidence="9 10">ATCC 11539</strain>
    </source>
</reference>
<feature type="repeat" description="WD" evidence="5">
    <location>
        <begin position="214"/>
        <end position="256"/>
    </location>
</feature>
<feature type="compositionally biased region" description="Polar residues" evidence="6">
    <location>
        <begin position="785"/>
        <end position="804"/>
    </location>
</feature>
<dbReference type="OMA" id="HEAIPIK"/>
<dbReference type="GO" id="GO:0035861">
    <property type="term" value="C:site of double-strand break"/>
    <property type="evidence" value="ECO:0007669"/>
    <property type="project" value="TreeGrafter"/>
</dbReference>
<dbReference type="Gene3D" id="2.130.10.10">
    <property type="entry name" value="YVTN repeat-like/Quinoprotein amine dehydrogenase"/>
    <property type="match status" value="2"/>
</dbReference>